<protein>
    <submittedName>
        <fullName evidence="1">Uncharacterized protein</fullName>
    </submittedName>
</protein>
<proteinExistence type="predicted"/>
<feature type="non-terminal residue" evidence="1">
    <location>
        <position position="1"/>
    </location>
</feature>
<sequence length="63" mass="7229">TFDVHYDDTTESITALVIATDRFDLVLGRTWLKKHNPLVDWVKNEVTLNIDGRMQKIKAVATD</sequence>
<feature type="non-terminal residue" evidence="1">
    <location>
        <position position="63"/>
    </location>
</feature>
<evidence type="ECO:0000313" key="1">
    <source>
        <dbReference type="EMBL" id="RKO95746.1"/>
    </source>
</evidence>
<organism evidence="1 2">
    <name type="scientific">Caulochytrium protostelioides</name>
    <dbReference type="NCBI Taxonomy" id="1555241"/>
    <lineage>
        <taxon>Eukaryota</taxon>
        <taxon>Fungi</taxon>
        <taxon>Fungi incertae sedis</taxon>
        <taxon>Chytridiomycota</taxon>
        <taxon>Chytridiomycota incertae sedis</taxon>
        <taxon>Chytridiomycetes</taxon>
        <taxon>Caulochytriales</taxon>
        <taxon>Caulochytriaceae</taxon>
        <taxon>Caulochytrium</taxon>
    </lineage>
</organism>
<dbReference type="Proteomes" id="UP000268535">
    <property type="component" value="Unassembled WGS sequence"/>
</dbReference>
<name>A0A4P9WWX1_9FUNG</name>
<evidence type="ECO:0000313" key="2">
    <source>
        <dbReference type="Proteomes" id="UP000268535"/>
    </source>
</evidence>
<gene>
    <name evidence="1" type="ORF">CAUPRSCDRAFT_2014</name>
</gene>
<accession>A0A4P9WWX1</accession>
<dbReference type="EMBL" id="ML011000">
    <property type="protein sequence ID" value="RKO95746.1"/>
    <property type="molecule type" value="Genomic_DNA"/>
</dbReference>
<dbReference type="AlphaFoldDB" id="A0A4P9WWX1"/>
<dbReference type="InterPro" id="IPR021109">
    <property type="entry name" value="Peptidase_aspartic_dom_sf"/>
</dbReference>
<reference evidence="2" key="1">
    <citation type="journal article" date="2018" name="Nat. Microbiol.">
        <title>Leveraging single-cell genomics to expand the fungal tree of life.</title>
        <authorList>
            <person name="Ahrendt S.R."/>
            <person name="Quandt C.A."/>
            <person name="Ciobanu D."/>
            <person name="Clum A."/>
            <person name="Salamov A."/>
            <person name="Andreopoulos B."/>
            <person name="Cheng J.F."/>
            <person name="Woyke T."/>
            <person name="Pelin A."/>
            <person name="Henrissat B."/>
            <person name="Reynolds N.K."/>
            <person name="Benny G.L."/>
            <person name="Smith M.E."/>
            <person name="James T.Y."/>
            <person name="Grigoriev I.V."/>
        </authorList>
    </citation>
    <scope>NUCLEOTIDE SEQUENCE [LARGE SCALE GENOMIC DNA]</scope>
    <source>
        <strain evidence="2">ATCC 52028</strain>
    </source>
</reference>
<dbReference type="Gene3D" id="2.40.70.10">
    <property type="entry name" value="Acid Proteases"/>
    <property type="match status" value="1"/>
</dbReference>